<evidence type="ECO:0000256" key="1">
    <source>
        <dbReference type="SAM" id="MobiDB-lite"/>
    </source>
</evidence>
<dbReference type="Proteomes" id="UP001177023">
    <property type="component" value="Unassembled WGS sequence"/>
</dbReference>
<accession>A0AA36FY33</accession>
<name>A0AA36FY33_9BILA</name>
<comment type="caution">
    <text evidence="2">The sequence shown here is derived from an EMBL/GenBank/DDBJ whole genome shotgun (WGS) entry which is preliminary data.</text>
</comment>
<reference evidence="2" key="1">
    <citation type="submission" date="2023-06" db="EMBL/GenBank/DDBJ databases">
        <authorList>
            <person name="Delattre M."/>
        </authorList>
    </citation>
    <scope>NUCLEOTIDE SEQUENCE</scope>
    <source>
        <strain evidence="2">AF72</strain>
    </source>
</reference>
<dbReference type="EMBL" id="CATQJA010001889">
    <property type="protein sequence ID" value="CAJ0569033.1"/>
    <property type="molecule type" value="Genomic_DNA"/>
</dbReference>
<feature type="non-terminal residue" evidence="2">
    <location>
        <position position="1"/>
    </location>
</feature>
<dbReference type="AlphaFoldDB" id="A0AA36FY33"/>
<proteinExistence type="predicted"/>
<feature type="region of interest" description="Disordered" evidence="1">
    <location>
        <begin position="14"/>
        <end position="60"/>
    </location>
</feature>
<keyword evidence="3" id="KW-1185">Reference proteome</keyword>
<organism evidence="2 3">
    <name type="scientific">Mesorhabditis spiculigera</name>
    <dbReference type="NCBI Taxonomy" id="96644"/>
    <lineage>
        <taxon>Eukaryota</taxon>
        <taxon>Metazoa</taxon>
        <taxon>Ecdysozoa</taxon>
        <taxon>Nematoda</taxon>
        <taxon>Chromadorea</taxon>
        <taxon>Rhabditida</taxon>
        <taxon>Rhabditina</taxon>
        <taxon>Rhabditomorpha</taxon>
        <taxon>Rhabditoidea</taxon>
        <taxon>Rhabditidae</taxon>
        <taxon>Mesorhabditinae</taxon>
        <taxon>Mesorhabditis</taxon>
    </lineage>
</organism>
<gene>
    <name evidence="2" type="ORF">MSPICULIGERA_LOCUS7531</name>
</gene>
<feature type="compositionally biased region" description="Polar residues" evidence="1">
    <location>
        <begin position="37"/>
        <end position="58"/>
    </location>
</feature>
<evidence type="ECO:0000313" key="2">
    <source>
        <dbReference type="EMBL" id="CAJ0569033.1"/>
    </source>
</evidence>
<protein>
    <submittedName>
        <fullName evidence="2">Uncharacterized protein</fullName>
    </submittedName>
</protein>
<sequence length="164" mass="17872">MQLLVLKMTTDTMAALQRADEPPADDQDELQKREQAAGSTNFSPATTSAPSNARSSKITKADTENYLDLKLRRLKDALLDKLANLTKYGQEKQKLNSAAEPVEVALNTIFDKYANQAPPPFLVGKDDLSRADGVKAWLADSAAASRGYRKGMAARQSAISRSRS</sequence>
<evidence type="ECO:0000313" key="3">
    <source>
        <dbReference type="Proteomes" id="UP001177023"/>
    </source>
</evidence>